<evidence type="ECO:0000256" key="5">
    <source>
        <dbReference type="ARBA" id="ARBA00023315"/>
    </source>
</evidence>
<keyword evidence="4" id="KW-0443">Lipid metabolism</keyword>
<dbReference type="Pfam" id="PF19576">
    <property type="entry name" value="Acyltransf_2"/>
    <property type="match status" value="1"/>
</dbReference>
<dbReference type="AlphaFoldDB" id="A0A829YLG5"/>
<evidence type="ECO:0000256" key="7">
    <source>
        <dbReference type="ARBA" id="ARBA00039058"/>
    </source>
</evidence>
<dbReference type="InterPro" id="IPR016181">
    <property type="entry name" value="Acyl_CoA_acyltransferase"/>
</dbReference>
<evidence type="ECO:0000256" key="2">
    <source>
        <dbReference type="ARBA" id="ARBA00022516"/>
    </source>
</evidence>
<comment type="caution">
    <text evidence="12">The sequence shown here is derived from an EMBL/GenBank/DDBJ whole genome shotgun (WGS) entry which is preliminary data.</text>
</comment>
<dbReference type="PANTHER" id="PTHR37323:SF1">
    <property type="entry name" value="L-ORNITHINE N(ALPHA)-ACYLTRANSFERASE"/>
    <property type="match status" value="1"/>
</dbReference>
<organism evidence="12 13">
    <name type="scientific">Steroidobacter agaridevorans</name>
    <dbReference type="NCBI Taxonomy" id="2695856"/>
    <lineage>
        <taxon>Bacteria</taxon>
        <taxon>Pseudomonadati</taxon>
        <taxon>Pseudomonadota</taxon>
        <taxon>Gammaproteobacteria</taxon>
        <taxon>Steroidobacterales</taxon>
        <taxon>Steroidobacteraceae</taxon>
        <taxon>Steroidobacter</taxon>
    </lineage>
</organism>
<name>A0A829YLG5_9GAMM</name>
<dbReference type="GO" id="GO:0043810">
    <property type="term" value="F:ornithine-acyl [acyl carrier protein] N-acyltransferase activity"/>
    <property type="evidence" value="ECO:0007669"/>
    <property type="project" value="UniProtKB-EC"/>
</dbReference>
<dbReference type="SUPFAM" id="SSF55729">
    <property type="entry name" value="Acyl-CoA N-acyltransferases (Nat)"/>
    <property type="match status" value="1"/>
</dbReference>
<protein>
    <recommendedName>
        <fullName evidence="8">L-ornithine N(alpha)-acyltransferase</fullName>
        <ecNumber evidence="7">2.3.2.30</ecNumber>
    </recommendedName>
</protein>
<evidence type="ECO:0000313" key="12">
    <source>
        <dbReference type="EMBL" id="GFE84145.1"/>
    </source>
</evidence>
<evidence type="ECO:0000256" key="8">
    <source>
        <dbReference type="ARBA" id="ARBA00039866"/>
    </source>
</evidence>
<evidence type="ECO:0000256" key="1">
    <source>
        <dbReference type="ARBA" id="ARBA00005189"/>
    </source>
</evidence>
<proteinExistence type="inferred from homology"/>
<dbReference type="SMART" id="SM00563">
    <property type="entry name" value="PlsC"/>
    <property type="match status" value="1"/>
</dbReference>
<dbReference type="InterPro" id="IPR052351">
    <property type="entry name" value="Ornithine_N-alpha-AT"/>
</dbReference>
<comment type="similarity">
    <text evidence="6">Belongs to the acetyltransferase family. OlsB subfamily.</text>
</comment>
<feature type="domain" description="Phospholipid/glycerol acyltransferase" evidence="11">
    <location>
        <begin position="82"/>
        <end position="205"/>
    </location>
</feature>
<dbReference type="EC" id="2.3.2.30" evidence="7"/>
<dbReference type="SUPFAM" id="SSF69593">
    <property type="entry name" value="Glycerol-3-phosphate (1)-acyltransferase"/>
    <property type="match status" value="1"/>
</dbReference>
<comment type="function">
    <text evidence="9">Catalyzes the first step in the biosynthesis of ornithine lipids, which are phosphorus-free membrane lipids. Catalyzes the 3-hydroxyacyl-acyl carrier protein-dependent acylation of ornithine to form lyso-ornithine lipid (LOL).</text>
</comment>
<comment type="pathway">
    <text evidence="1">Lipid metabolism.</text>
</comment>
<dbReference type="CDD" id="cd07986">
    <property type="entry name" value="LPLAT_ACT14924-like"/>
    <property type="match status" value="1"/>
</dbReference>
<sequence>MPISASPFELTGPLKRVPAVGPLILNVAERALAFQRLANIHRQLAGRDLSPAQFAREALEILQVRFELDLARLEQIPKSGPVAVVANHPYGGLEGLYLIQLLLELRPDSKLIGNQLLQRIPELRDAIIPVDAFGGSRAAKANARGMRAALRHVQDGGLIILFPAGAVSHLHLSNGRVCDPLWNPTAARFLRMCACPVVPLHFGGGNSSIFQTLGLLHPRMRTVMLSHELLNKRNHVIPVTVGRPIKASTLADEADDVALARSLRLSTYALEAHRTVQRRIARTPEPTAEPVAAALLEAEIANLPAQNILAATQGTQVMFARAEQIPWTLREIGRLREIAFRAVDEGTGRSRDLDKYDEHYVHMFSWDTQKRTIVGAYRIGHVDEILAKHGRLGLYTHSLFSYGAPFLRAVGNALELGRSFIVPEHQRNFGALLLLWKGIAQYVVRHPRYRVLIGPVSMSAEYRPHSQALLVDFIKRRCFDHQLAQLIKPRRPFRRTHSLAALSGDLAGLGDLDGLSQLMEKIEPDGKGVPVLLRQYLKLGARVVGFNVDANFSDVVDGMIVVDLTRVEQRELYKYMGREAAETFLTATRVAGGH</sequence>
<evidence type="ECO:0000256" key="4">
    <source>
        <dbReference type="ARBA" id="ARBA00023098"/>
    </source>
</evidence>
<evidence type="ECO:0000256" key="10">
    <source>
        <dbReference type="ARBA" id="ARBA00047785"/>
    </source>
</evidence>
<accession>A0A829YLG5</accession>
<evidence type="ECO:0000256" key="6">
    <source>
        <dbReference type="ARBA" id="ARBA00038095"/>
    </source>
</evidence>
<keyword evidence="5" id="KW-0012">Acyltransferase</keyword>
<dbReference type="RefSeq" id="WP_161815755.1">
    <property type="nucleotide sequence ID" value="NZ_BLJN01000008.1"/>
</dbReference>
<dbReference type="InterPro" id="IPR002123">
    <property type="entry name" value="Plipid/glycerol_acylTrfase"/>
</dbReference>
<keyword evidence="2" id="KW-0444">Lipid biosynthesis</keyword>
<dbReference type="InterPro" id="IPR045746">
    <property type="entry name" value="ACT14924-like_Acyltransf_dom"/>
</dbReference>
<reference evidence="13" key="1">
    <citation type="submission" date="2020-01" db="EMBL/GenBank/DDBJ databases">
        <title>'Steroidobacter agaridevorans' sp. nov., agar-degrading bacteria isolated from rhizosphere soils.</title>
        <authorList>
            <person name="Ikenaga M."/>
            <person name="Kataoka M."/>
            <person name="Murouchi A."/>
            <person name="Katsuragi S."/>
            <person name="Sakai M."/>
        </authorList>
    </citation>
    <scope>NUCLEOTIDE SEQUENCE [LARGE SCALE GENOMIC DNA]</scope>
    <source>
        <strain evidence="13">YU21-B</strain>
    </source>
</reference>
<keyword evidence="3" id="KW-0808">Transferase</keyword>
<dbReference type="Proteomes" id="UP000445000">
    <property type="component" value="Unassembled WGS sequence"/>
</dbReference>
<dbReference type="EMBL" id="BLJN01000008">
    <property type="protein sequence ID" value="GFE84145.1"/>
    <property type="molecule type" value="Genomic_DNA"/>
</dbReference>
<keyword evidence="13" id="KW-1185">Reference proteome</keyword>
<evidence type="ECO:0000259" key="11">
    <source>
        <dbReference type="SMART" id="SM00563"/>
    </source>
</evidence>
<gene>
    <name evidence="12" type="ORF">GCM10011487_61450</name>
</gene>
<evidence type="ECO:0000256" key="9">
    <source>
        <dbReference type="ARBA" id="ARBA00045724"/>
    </source>
</evidence>
<dbReference type="PANTHER" id="PTHR37323">
    <property type="entry name" value="GCN5-RELATED N-ACETYLTRANSFERASE"/>
    <property type="match status" value="1"/>
</dbReference>
<evidence type="ECO:0000256" key="3">
    <source>
        <dbReference type="ARBA" id="ARBA00022679"/>
    </source>
</evidence>
<comment type="catalytic activity">
    <reaction evidence="10">
        <text>a (3R)-hydroxyacyl-[ACP] + L-ornithine = a lyso-ornithine lipid + holo-[ACP] + H(+)</text>
        <dbReference type="Rhea" id="RHEA:20633"/>
        <dbReference type="Rhea" id="RHEA-COMP:9685"/>
        <dbReference type="Rhea" id="RHEA-COMP:9945"/>
        <dbReference type="ChEBI" id="CHEBI:15378"/>
        <dbReference type="ChEBI" id="CHEBI:46911"/>
        <dbReference type="ChEBI" id="CHEBI:64479"/>
        <dbReference type="ChEBI" id="CHEBI:78827"/>
        <dbReference type="ChEBI" id="CHEBI:138482"/>
        <dbReference type="EC" id="2.3.2.30"/>
    </reaction>
    <physiologicalReaction direction="left-to-right" evidence="10">
        <dbReference type="Rhea" id="RHEA:20634"/>
    </physiologicalReaction>
</comment>
<dbReference type="GO" id="GO:0006629">
    <property type="term" value="P:lipid metabolic process"/>
    <property type="evidence" value="ECO:0007669"/>
    <property type="project" value="UniProtKB-KW"/>
</dbReference>
<evidence type="ECO:0000313" key="13">
    <source>
        <dbReference type="Proteomes" id="UP000445000"/>
    </source>
</evidence>
<dbReference type="Pfam" id="PF13444">
    <property type="entry name" value="Acetyltransf_5"/>
    <property type="match status" value="1"/>
</dbReference>